<organism evidence="2 3">
    <name type="scientific">Armillaria borealis</name>
    <dbReference type="NCBI Taxonomy" id="47425"/>
    <lineage>
        <taxon>Eukaryota</taxon>
        <taxon>Fungi</taxon>
        <taxon>Dikarya</taxon>
        <taxon>Basidiomycota</taxon>
        <taxon>Agaricomycotina</taxon>
        <taxon>Agaricomycetes</taxon>
        <taxon>Agaricomycetidae</taxon>
        <taxon>Agaricales</taxon>
        <taxon>Marasmiineae</taxon>
        <taxon>Physalacriaceae</taxon>
        <taxon>Armillaria</taxon>
    </lineage>
</organism>
<comment type="caution">
    <text evidence="2">The sequence shown here is derived from an EMBL/GenBank/DDBJ whole genome shotgun (WGS) entry which is preliminary data.</text>
</comment>
<protein>
    <submittedName>
        <fullName evidence="2">Uncharacterized protein</fullName>
    </submittedName>
</protein>
<accession>A0AA39MG62</accession>
<evidence type="ECO:0000313" key="2">
    <source>
        <dbReference type="EMBL" id="KAK0432514.1"/>
    </source>
</evidence>
<proteinExistence type="predicted"/>
<evidence type="ECO:0000313" key="3">
    <source>
        <dbReference type="Proteomes" id="UP001175226"/>
    </source>
</evidence>
<keyword evidence="3" id="KW-1185">Reference proteome</keyword>
<dbReference type="EMBL" id="JAUEPT010000093">
    <property type="protein sequence ID" value="KAK0432514.1"/>
    <property type="molecule type" value="Genomic_DNA"/>
</dbReference>
<reference evidence="2" key="1">
    <citation type="submission" date="2023-06" db="EMBL/GenBank/DDBJ databases">
        <authorList>
            <consortium name="Lawrence Berkeley National Laboratory"/>
            <person name="Ahrendt S."/>
            <person name="Sahu N."/>
            <person name="Indic B."/>
            <person name="Wong-Bajracharya J."/>
            <person name="Merenyi Z."/>
            <person name="Ke H.-M."/>
            <person name="Monk M."/>
            <person name="Kocsube S."/>
            <person name="Drula E."/>
            <person name="Lipzen A."/>
            <person name="Balint B."/>
            <person name="Henrissat B."/>
            <person name="Andreopoulos B."/>
            <person name="Martin F.M."/>
            <person name="Harder C.B."/>
            <person name="Rigling D."/>
            <person name="Ford K.L."/>
            <person name="Foster G.D."/>
            <person name="Pangilinan J."/>
            <person name="Papanicolaou A."/>
            <person name="Barry K."/>
            <person name="LaButti K."/>
            <person name="Viragh M."/>
            <person name="Koriabine M."/>
            <person name="Yan M."/>
            <person name="Riley R."/>
            <person name="Champramary S."/>
            <person name="Plett K.L."/>
            <person name="Tsai I.J."/>
            <person name="Slot J."/>
            <person name="Sipos G."/>
            <person name="Plett J."/>
            <person name="Nagy L.G."/>
            <person name="Grigoriev I.V."/>
        </authorList>
    </citation>
    <scope>NUCLEOTIDE SEQUENCE</scope>
    <source>
        <strain evidence="2">FPL87.14</strain>
    </source>
</reference>
<feature type="region of interest" description="Disordered" evidence="1">
    <location>
        <begin position="50"/>
        <end position="83"/>
    </location>
</feature>
<evidence type="ECO:0000256" key="1">
    <source>
        <dbReference type="SAM" id="MobiDB-lite"/>
    </source>
</evidence>
<gene>
    <name evidence="2" type="ORF">EV421DRAFT_2000689</name>
</gene>
<name>A0AA39MG62_9AGAR</name>
<dbReference type="AlphaFoldDB" id="A0AA39MG62"/>
<sequence length="280" mass="31985">MDARDFARGRLEAMHVHLPDLYTLQFASKWTPGPLRLHWHCKGVVVTGHTRRPRRRRTSSLQYCSNPNPLRQAGRRSSGTGPEPFITNTLKRSVLFCKNLYLLDNINGPSRALRTWIYQCNSMRSTRLFKHLPDVLTETETEYATACIVILACPQPSLSSNSLNLRDGTESLPMGRYLISQSRPYWFTDVRRTSYLRVVISYNIYRTFAIAITTASRTLAVRLCGAPSHSRLGDVGISKDHICHLESELLARDKEIEETQQRPHHSWFISSTNGFCQAGY</sequence>
<dbReference type="Proteomes" id="UP001175226">
    <property type="component" value="Unassembled WGS sequence"/>
</dbReference>
<feature type="compositionally biased region" description="Polar residues" evidence="1">
    <location>
        <begin position="59"/>
        <end position="83"/>
    </location>
</feature>